<evidence type="ECO:0000256" key="1">
    <source>
        <dbReference type="SAM" id="SignalP"/>
    </source>
</evidence>
<comment type="caution">
    <text evidence="2">The sequence shown here is derived from an EMBL/GenBank/DDBJ whole genome shotgun (WGS) entry which is preliminary data.</text>
</comment>
<accession>A0ABS1YR21</accession>
<name>A0ABS1YR21_9ACTN</name>
<feature type="chain" id="PRO_5046936100" description="Secreted protein" evidence="1">
    <location>
        <begin position="29"/>
        <end position="110"/>
    </location>
</feature>
<keyword evidence="1" id="KW-0732">Signal</keyword>
<dbReference type="RefSeq" id="WP_203152165.1">
    <property type="nucleotide sequence ID" value="NZ_JAEVHL010000383.1"/>
</dbReference>
<reference evidence="2 3" key="1">
    <citation type="submission" date="2021-01" db="EMBL/GenBank/DDBJ databases">
        <title>Draft genome sequence of Micromonospora sp. strain STR1s_6.</title>
        <authorList>
            <person name="Karlyshev A."/>
            <person name="Jawad R."/>
        </authorList>
    </citation>
    <scope>NUCLEOTIDE SEQUENCE [LARGE SCALE GENOMIC DNA]</scope>
    <source>
        <strain evidence="2 3">STR1S-6</strain>
    </source>
</reference>
<sequence length="110" mass="11649">MNLKKTVTAAGFAAALGASLLVAAPANAAPAPAPAGDPPIECRSDSWVIGGVNQYITYSNCHTYPVNKRATLGDSIGPCLTVPPLTNFFVLHYRQMPDVYQPWSNSVLDC</sequence>
<protein>
    <recommendedName>
        <fullName evidence="4">Secreted protein</fullName>
    </recommendedName>
</protein>
<keyword evidence="3" id="KW-1185">Reference proteome</keyword>
<proteinExistence type="predicted"/>
<gene>
    <name evidence="2" type="ORF">JM949_34280</name>
</gene>
<dbReference type="Proteomes" id="UP000622245">
    <property type="component" value="Unassembled WGS sequence"/>
</dbReference>
<evidence type="ECO:0000313" key="3">
    <source>
        <dbReference type="Proteomes" id="UP000622245"/>
    </source>
</evidence>
<evidence type="ECO:0008006" key="4">
    <source>
        <dbReference type="Google" id="ProtNLM"/>
    </source>
</evidence>
<feature type="signal peptide" evidence="1">
    <location>
        <begin position="1"/>
        <end position="28"/>
    </location>
</feature>
<organism evidence="2 3">
    <name type="scientific">Micromonospora tarensis</name>
    <dbReference type="NCBI Taxonomy" id="2806100"/>
    <lineage>
        <taxon>Bacteria</taxon>
        <taxon>Bacillati</taxon>
        <taxon>Actinomycetota</taxon>
        <taxon>Actinomycetes</taxon>
        <taxon>Micromonosporales</taxon>
        <taxon>Micromonosporaceae</taxon>
        <taxon>Micromonospora</taxon>
    </lineage>
</organism>
<dbReference type="EMBL" id="JAEVHL010000383">
    <property type="protein sequence ID" value="MBM0279893.1"/>
    <property type="molecule type" value="Genomic_DNA"/>
</dbReference>
<evidence type="ECO:0000313" key="2">
    <source>
        <dbReference type="EMBL" id="MBM0279893.1"/>
    </source>
</evidence>